<dbReference type="PANTHER" id="PTHR11748">
    <property type="entry name" value="D-LACTATE DEHYDROGENASE"/>
    <property type="match status" value="1"/>
</dbReference>
<dbReference type="InterPro" id="IPR016164">
    <property type="entry name" value="FAD-linked_Oxase-like_C"/>
</dbReference>
<evidence type="ECO:0000313" key="5">
    <source>
        <dbReference type="Proteomes" id="UP000035170"/>
    </source>
</evidence>
<reference evidence="4 5" key="1">
    <citation type="submission" date="2015-03" db="EMBL/GenBank/DDBJ databases">
        <title>Genome sequence of Variovorax paradoxus TBEA6.</title>
        <authorList>
            <person name="Poehlein A."/>
            <person name="Schuldes J."/>
            <person name="Wuebbeler J.H."/>
            <person name="Hiessl S."/>
            <person name="Steinbuechel A."/>
            <person name="Daniel R."/>
        </authorList>
    </citation>
    <scope>NUCLEOTIDE SEQUENCE [LARGE SCALE GENOMIC DNA]</scope>
    <source>
        <strain evidence="4 5">TBEA6</strain>
    </source>
</reference>
<evidence type="ECO:0000259" key="3">
    <source>
        <dbReference type="PROSITE" id="PS51387"/>
    </source>
</evidence>
<keyword evidence="4" id="KW-0560">Oxidoreductase</keyword>
<dbReference type="InterPro" id="IPR016169">
    <property type="entry name" value="FAD-bd_PCMH_sub2"/>
</dbReference>
<dbReference type="RefSeq" id="WP_047784077.1">
    <property type="nucleotide sequence ID" value="NZ_JZWI01000008.1"/>
</dbReference>
<keyword evidence="2" id="KW-0274">FAD</keyword>
<dbReference type="Gene3D" id="3.30.465.10">
    <property type="match status" value="1"/>
</dbReference>
<dbReference type="SUPFAM" id="SSF55103">
    <property type="entry name" value="FAD-linked oxidases, C-terminal domain"/>
    <property type="match status" value="1"/>
</dbReference>
<gene>
    <name evidence="4" type="ORF">VPARA_16240</name>
</gene>
<sequence length="374" mass="39038">MEPALSQIAERIRAAAADATPLRIRGGGTKDFHGETPQGEILGTTALTGITSYEPSELVVTVRGGTPLAELEAVLAEKGQCLPFEPPHFGAAGAAGVGSVGGMVAAGLSGPARASVGAVRDYVLGATLVNGRGDVLTFGGQVMKNVAGYDVSRVLAGSLGTLGVIAEVSLKVLPVAPAEATLSFDCSQADALRLLNEWGGRPLPLNASCWFEQAGTGILQLRLRGAVAAVEAACAHLGGERRDNAHAEADWQALRDQKLPWFDTDSGLDALWRLSLPQTTSALALGDGDAPLVEWHGGQRWYKAPSAQAARIREAARAAGGHATLFRMPAGHAADSRVPRFDALSAPVARIHHALMHEFDPHRIFDRARLLAGA</sequence>
<dbReference type="EC" id="1.-.-.-" evidence="4"/>
<feature type="domain" description="FAD-binding PCMH-type" evidence="3">
    <location>
        <begin position="1"/>
        <end position="175"/>
    </location>
</feature>
<dbReference type="AlphaFoldDB" id="A0A0H2M8B8"/>
<dbReference type="GO" id="GO:0016491">
    <property type="term" value="F:oxidoreductase activity"/>
    <property type="evidence" value="ECO:0007669"/>
    <property type="project" value="UniProtKB-KW"/>
</dbReference>
<dbReference type="PATRIC" id="fig|34073.19.peg.1666"/>
<name>A0A0H2M8B8_VARPD</name>
<dbReference type="PANTHER" id="PTHR11748:SF103">
    <property type="entry name" value="GLYCOLATE OXIDASE SUBUNIT GLCE"/>
    <property type="match status" value="1"/>
</dbReference>
<comment type="caution">
    <text evidence="4">The sequence shown here is derived from an EMBL/GenBank/DDBJ whole genome shotgun (WGS) entry which is preliminary data.</text>
</comment>
<dbReference type="InterPro" id="IPR006094">
    <property type="entry name" value="Oxid_FAD_bind_N"/>
</dbReference>
<dbReference type="GO" id="GO:0071949">
    <property type="term" value="F:FAD binding"/>
    <property type="evidence" value="ECO:0007669"/>
    <property type="project" value="InterPro"/>
</dbReference>
<dbReference type="InterPro" id="IPR016166">
    <property type="entry name" value="FAD-bd_PCMH"/>
</dbReference>
<accession>A0A0H2M8B8</accession>
<keyword evidence="5" id="KW-1185">Reference proteome</keyword>
<dbReference type="EMBL" id="JZWI01000008">
    <property type="protein sequence ID" value="KLN56917.1"/>
    <property type="molecule type" value="Genomic_DNA"/>
</dbReference>
<dbReference type="NCBIfam" id="NF008439">
    <property type="entry name" value="PRK11282.1"/>
    <property type="match status" value="1"/>
</dbReference>
<keyword evidence="1" id="KW-0285">Flavoprotein</keyword>
<evidence type="ECO:0000256" key="2">
    <source>
        <dbReference type="ARBA" id="ARBA00022827"/>
    </source>
</evidence>
<dbReference type="PROSITE" id="PS51387">
    <property type="entry name" value="FAD_PCMH"/>
    <property type="match status" value="1"/>
</dbReference>
<evidence type="ECO:0000313" key="4">
    <source>
        <dbReference type="EMBL" id="KLN56917.1"/>
    </source>
</evidence>
<evidence type="ECO:0000256" key="1">
    <source>
        <dbReference type="ARBA" id="ARBA00022630"/>
    </source>
</evidence>
<dbReference type="SUPFAM" id="SSF56176">
    <property type="entry name" value="FAD-binding/transporter-associated domain-like"/>
    <property type="match status" value="1"/>
</dbReference>
<dbReference type="Pfam" id="PF01565">
    <property type="entry name" value="FAD_binding_4"/>
    <property type="match status" value="1"/>
</dbReference>
<protein>
    <submittedName>
        <fullName evidence="4">Putative FAD-linked oxidoreductase</fullName>
        <ecNumber evidence="4">1.-.-.-</ecNumber>
    </submittedName>
</protein>
<dbReference type="Proteomes" id="UP000035170">
    <property type="component" value="Unassembled WGS sequence"/>
</dbReference>
<proteinExistence type="predicted"/>
<organism evidence="4 5">
    <name type="scientific">Variovorax paradoxus</name>
    <dbReference type="NCBI Taxonomy" id="34073"/>
    <lineage>
        <taxon>Bacteria</taxon>
        <taxon>Pseudomonadati</taxon>
        <taxon>Pseudomonadota</taxon>
        <taxon>Betaproteobacteria</taxon>
        <taxon>Burkholderiales</taxon>
        <taxon>Comamonadaceae</taxon>
        <taxon>Variovorax</taxon>
    </lineage>
</organism>
<dbReference type="InterPro" id="IPR036318">
    <property type="entry name" value="FAD-bd_PCMH-like_sf"/>
</dbReference>